<comment type="similarity">
    <text evidence="2">Belongs to the CD200R family.</text>
</comment>
<dbReference type="InterPro" id="IPR007110">
    <property type="entry name" value="Ig-like_dom"/>
</dbReference>
<evidence type="ECO:0000256" key="4">
    <source>
        <dbReference type="ARBA" id="ARBA00022989"/>
    </source>
</evidence>
<keyword evidence="11" id="KW-0675">Receptor</keyword>
<evidence type="ECO:0000256" key="6">
    <source>
        <dbReference type="ARBA" id="ARBA00023157"/>
    </source>
</evidence>
<dbReference type="InterPro" id="IPR003599">
    <property type="entry name" value="Ig_sub"/>
</dbReference>
<comment type="subcellular location">
    <subcellularLocation>
        <location evidence="1">Membrane</location>
        <topology evidence="1">Single-pass membrane protein</topology>
    </subcellularLocation>
</comment>
<keyword evidence="6" id="KW-1015">Disulfide bond</keyword>
<proteinExistence type="inferred from homology"/>
<evidence type="ECO:0000256" key="3">
    <source>
        <dbReference type="ARBA" id="ARBA00022692"/>
    </source>
</evidence>
<dbReference type="InterPro" id="IPR036179">
    <property type="entry name" value="Ig-like_dom_sf"/>
</dbReference>
<dbReference type="InterPro" id="IPR013106">
    <property type="entry name" value="Ig_V-set"/>
</dbReference>
<organism evidence="11 12">
    <name type="scientific">Scomber scombrus</name>
    <name type="common">Atlantic mackerel</name>
    <name type="synonym">Scomber vernalis</name>
    <dbReference type="NCBI Taxonomy" id="13677"/>
    <lineage>
        <taxon>Eukaryota</taxon>
        <taxon>Metazoa</taxon>
        <taxon>Chordata</taxon>
        <taxon>Craniata</taxon>
        <taxon>Vertebrata</taxon>
        <taxon>Euteleostomi</taxon>
        <taxon>Actinopterygii</taxon>
        <taxon>Neopterygii</taxon>
        <taxon>Teleostei</taxon>
        <taxon>Neoteleostei</taxon>
        <taxon>Acanthomorphata</taxon>
        <taxon>Pelagiaria</taxon>
        <taxon>Scombriformes</taxon>
        <taxon>Scombridae</taxon>
        <taxon>Scomber</taxon>
    </lineage>
</organism>
<dbReference type="GO" id="GO:0038023">
    <property type="term" value="F:signaling receptor activity"/>
    <property type="evidence" value="ECO:0007669"/>
    <property type="project" value="InterPro"/>
</dbReference>
<evidence type="ECO:0000313" key="11">
    <source>
        <dbReference type="EMBL" id="CAK6955041.1"/>
    </source>
</evidence>
<dbReference type="InterPro" id="IPR013783">
    <property type="entry name" value="Ig-like_fold"/>
</dbReference>
<evidence type="ECO:0000313" key="12">
    <source>
        <dbReference type="Proteomes" id="UP001314229"/>
    </source>
</evidence>
<keyword evidence="12" id="KW-1185">Reference proteome</keyword>
<keyword evidence="5 8" id="KW-0472">Membrane</keyword>
<evidence type="ECO:0000256" key="2">
    <source>
        <dbReference type="ARBA" id="ARBA00008215"/>
    </source>
</evidence>
<keyword evidence="4 8" id="KW-1133">Transmembrane helix</keyword>
<dbReference type="GO" id="GO:0016020">
    <property type="term" value="C:membrane"/>
    <property type="evidence" value="ECO:0007669"/>
    <property type="project" value="UniProtKB-SubCell"/>
</dbReference>
<evidence type="ECO:0000259" key="10">
    <source>
        <dbReference type="PROSITE" id="PS50835"/>
    </source>
</evidence>
<protein>
    <submittedName>
        <fullName evidence="11">Cell surface glycoprotein CD200 receptor 1-B-like</fullName>
    </submittedName>
</protein>
<dbReference type="SMART" id="SM00409">
    <property type="entry name" value="IG"/>
    <property type="match status" value="1"/>
</dbReference>
<keyword evidence="7" id="KW-0325">Glycoprotein</keyword>
<dbReference type="PROSITE" id="PS50835">
    <property type="entry name" value="IG_LIKE"/>
    <property type="match status" value="2"/>
</dbReference>
<dbReference type="GO" id="GO:0150077">
    <property type="term" value="P:regulation of neuroinflammatory response"/>
    <property type="evidence" value="ECO:0007669"/>
    <property type="project" value="InterPro"/>
</dbReference>
<accession>A0AAV1N6E4</accession>
<evidence type="ECO:0000256" key="1">
    <source>
        <dbReference type="ARBA" id="ARBA00004167"/>
    </source>
</evidence>
<evidence type="ECO:0000256" key="9">
    <source>
        <dbReference type="SAM" id="SignalP"/>
    </source>
</evidence>
<dbReference type="EMBL" id="CAWUFR010000020">
    <property type="protein sequence ID" value="CAK6955041.1"/>
    <property type="molecule type" value="Genomic_DNA"/>
</dbReference>
<evidence type="ECO:0000256" key="8">
    <source>
        <dbReference type="SAM" id="Phobius"/>
    </source>
</evidence>
<comment type="caution">
    <text evidence="11">The sequence shown here is derived from an EMBL/GenBank/DDBJ whole genome shotgun (WGS) entry which is preliminary data.</text>
</comment>
<dbReference type="Gene3D" id="2.60.40.10">
    <property type="entry name" value="Immunoglobulins"/>
    <property type="match status" value="2"/>
</dbReference>
<keyword evidence="9" id="KW-0732">Signal</keyword>
<feature type="domain" description="Ig-like" evidence="10">
    <location>
        <begin position="33"/>
        <end position="125"/>
    </location>
</feature>
<dbReference type="PANTHER" id="PTHR21462">
    <property type="entry name" value="CELL SURFACE GLYCOPROTEIN OX2 RECEPTOR PRECURSOR"/>
    <property type="match status" value="1"/>
</dbReference>
<keyword evidence="3 8" id="KW-0812">Transmembrane</keyword>
<dbReference type="SUPFAM" id="SSF48726">
    <property type="entry name" value="Immunoglobulin"/>
    <property type="match status" value="1"/>
</dbReference>
<dbReference type="Proteomes" id="UP001314229">
    <property type="component" value="Unassembled WGS sequence"/>
</dbReference>
<evidence type="ECO:0000256" key="5">
    <source>
        <dbReference type="ARBA" id="ARBA00023136"/>
    </source>
</evidence>
<gene>
    <name evidence="11" type="ORF">FSCOSCO3_A004428</name>
</gene>
<dbReference type="Pfam" id="PF07686">
    <property type="entry name" value="V-set"/>
    <property type="match status" value="1"/>
</dbReference>
<feature type="signal peptide" evidence="9">
    <location>
        <begin position="1"/>
        <end position="20"/>
    </location>
</feature>
<dbReference type="PANTHER" id="PTHR21462:SF2">
    <property type="entry name" value="CELL SURFACE GLYCOPROTEIN CD200 RECEPTOR 2"/>
    <property type="match status" value="1"/>
</dbReference>
<dbReference type="GO" id="GO:0009986">
    <property type="term" value="C:cell surface"/>
    <property type="evidence" value="ECO:0007669"/>
    <property type="project" value="UniProtKB-ARBA"/>
</dbReference>
<feature type="domain" description="Ig-like" evidence="10">
    <location>
        <begin position="133"/>
        <end position="213"/>
    </location>
</feature>
<name>A0AAV1N6E4_SCOSC</name>
<evidence type="ECO:0000256" key="7">
    <source>
        <dbReference type="ARBA" id="ARBA00023180"/>
    </source>
</evidence>
<dbReference type="InterPro" id="IPR040012">
    <property type="entry name" value="CD200R"/>
</dbReference>
<feature type="chain" id="PRO_5043864016" evidence="9">
    <location>
        <begin position="21"/>
        <end position="250"/>
    </location>
</feature>
<sequence>MSGIMWVFAVIILSVCETWSLETVVRNSTFDLGSDVNLTCSNKPWDHIFYVIWNINLKYKDCRIAQANDGTSENSCYDGKSLQKTSIAQSYLHIPNFSNDDVGVYKCETAHTEGADDHIIYVTVTVLPGSVPPNTSAWLEWKGNKMVAVCKAQLEKPAANISWSYTGTSSYLETWLGSDGLITVESRMELPDNMDTKHLNCTITHHYWERVITLVPEPIEDLRFKLTCIAVIIGVILAGFLFLSRKKLTC</sequence>
<reference evidence="11 12" key="1">
    <citation type="submission" date="2024-01" db="EMBL/GenBank/DDBJ databases">
        <authorList>
            <person name="Alioto T."/>
            <person name="Alioto T."/>
            <person name="Gomez Garrido J."/>
        </authorList>
    </citation>
    <scope>NUCLEOTIDE SEQUENCE [LARGE SCALE GENOMIC DNA]</scope>
</reference>
<feature type="transmembrane region" description="Helical" evidence="8">
    <location>
        <begin position="224"/>
        <end position="243"/>
    </location>
</feature>
<dbReference type="AlphaFoldDB" id="A0AAV1N6E4"/>